<evidence type="ECO:0000256" key="4">
    <source>
        <dbReference type="ARBA" id="ARBA00022989"/>
    </source>
</evidence>
<dbReference type="GO" id="GO:0005886">
    <property type="term" value="C:plasma membrane"/>
    <property type="evidence" value="ECO:0007669"/>
    <property type="project" value="UniProtKB-SubCell"/>
</dbReference>
<evidence type="ECO:0000256" key="7">
    <source>
        <dbReference type="SAM" id="MobiDB-lite"/>
    </source>
</evidence>
<evidence type="ECO:0000256" key="3">
    <source>
        <dbReference type="ARBA" id="ARBA00022692"/>
    </source>
</evidence>
<dbReference type="EMBL" id="JATAAI010000005">
    <property type="protein sequence ID" value="KAK1745732.1"/>
    <property type="molecule type" value="Genomic_DNA"/>
</dbReference>
<keyword evidence="4 6" id="KW-1133">Transmembrane helix</keyword>
<evidence type="ECO:0000256" key="1">
    <source>
        <dbReference type="ARBA" id="ARBA00004141"/>
    </source>
</evidence>
<evidence type="ECO:0000313" key="8">
    <source>
        <dbReference type="EMBL" id="KAK1745732.1"/>
    </source>
</evidence>
<sequence>MNTSTQPYHNSAMEISDPSRPSPDGDDTWTKGEQQPRKFNDVAFGLLFYLHLIGMVACAGVYAPQMFTNIAANMDNDGGERELLDSSSMSGNNHGLVTSRLMSWVVGASQQIFGGLSSTSLLSNRALEEENDANDGTNDFNDLLLLLSISAIVACVISSLALTVMISHAKGMIMCSLVFNILASLVFMIGAFFVSPFGAIMGIFMVAFNAYFAYVVWGRIPFAACNLATATSAVKANLGLSFVAYSSLITMFCWSAFWLVSAVPTIYITSGCDAQAGACENEANGLVVFLLLVSFYWTYQVIQNTVHVTVAGVVGTWWYVPIEASSFCSRSIGDSYFRSLTYSFGSICLGSLIVAIVESLVTMVRNLRESGDGGSVFLCIAECLLALLRDIIEYFNSWAFTYVGVYGYSFIEAGKNVMSLFKTRGWTTIITDTLAQSVLSLVSVGVGLITGITSLIISYTHGMVFGDELGASAAAFFIGFTTGLVLTSTLLSLVSAAVNTVIVCYADAPAEFRVNHPKLSDDMHAGWAAAWPEQFR</sequence>
<dbReference type="PANTHER" id="PTHR12385:SF4">
    <property type="entry name" value="PROTEIN PNS1"/>
    <property type="match status" value="1"/>
</dbReference>
<evidence type="ECO:0000256" key="5">
    <source>
        <dbReference type="ARBA" id="ARBA00023136"/>
    </source>
</evidence>
<proteinExistence type="inferred from homology"/>
<keyword evidence="9" id="KW-1185">Reference proteome</keyword>
<feature type="transmembrane region" description="Helical" evidence="6">
    <location>
        <begin position="143"/>
        <end position="166"/>
    </location>
</feature>
<accession>A0AAD8YI60</accession>
<evidence type="ECO:0000256" key="2">
    <source>
        <dbReference type="ARBA" id="ARBA00007168"/>
    </source>
</evidence>
<feature type="transmembrane region" description="Helical" evidence="6">
    <location>
        <begin position="342"/>
        <end position="361"/>
    </location>
</feature>
<dbReference type="Proteomes" id="UP001224775">
    <property type="component" value="Unassembled WGS sequence"/>
</dbReference>
<feature type="transmembrane region" description="Helical" evidence="6">
    <location>
        <begin position="473"/>
        <end position="506"/>
    </location>
</feature>
<comment type="caution">
    <text evidence="8">The sequence shown here is derived from an EMBL/GenBank/DDBJ whole genome shotgun (WGS) entry which is preliminary data.</text>
</comment>
<comment type="subcellular location">
    <subcellularLocation>
        <location evidence="6">Cell membrane</location>
        <topology evidence="6">Multi-pass membrane protein</topology>
    </subcellularLocation>
    <subcellularLocation>
        <location evidence="1">Membrane</location>
        <topology evidence="1">Multi-pass membrane protein</topology>
    </subcellularLocation>
</comment>
<feature type="transmembrane region" description="Helical" evidence="6">
    <location>
        <begin position="42"/>
        <end position="63"/>
    </location>
</feature>
<feature type="transmembrane region" description="Helical" evidence="6">
    <location>
        <begin position="306"/>
        <end position="322"/>
    </location>
</feature>
<evidence type="ECO:0000313" key="9">
    <source>
        <dbReference type="Proteomes" id="UP001224775"/>
    </source>
</evidence>
<reference evidence="8" key="1">
    <citation type="submission" date="2023-06" db="EMBL/GenBank/DDBJ databases">
        <title>Survivors Of The Sea: Transcriptome response of Skeletonema marinoi to long-term dormancy.</title>
        <authorList>
            <person name="Pinder M.I.M."/>
            <person name="Kourtchenko O."/>
            <person name="Robertson E.K."/>
            <person name="Larsson T."/>
            <person name="Maumus F."/>
            <person name="Osuna-Cruz C.M."/>
            <person name="Vancaester E."/>
            <person name="Stenow R."/>
            <person name="Vandepoele K."/>
            <person name="Ploug H."/>
            <person name="Bruchert V."/>
            <person name="Godhe A."/>
            <person name="Topel M."/>
        </authorList>
    </citation>
    <scope>NUCLEOTIDE SEQUENCE</scope>
    <source>
        <strain evidence="8">R05AC</strain>
    </source>
</reference>
<dbReference type="GO" id="GO:0022857">
    <property type="term" value="F:transmembrane transporter activity"/>
    <property type="evidence" value="ECO:0007669"/>
    <property type="project" value="UniProtKB-UniRule"/>
</dbReference>
<dbReference type="InterPro" id="IPR007603">
    <property type="entry name" value="Choline_transptr-like"/>
</dbReference>
<feature type="transmembrane region" description="Helical" evidence="6">
    <location>
        <begin position="199"/>
        <end position="217"/>
    </location>
</feature>
<feature type="transmembrane region" description="Helical" evidence="6">
    <location>
        <begin position="173"/>
        <end position="193"/>
    </location>
</feature>
<feature type="transmembrane region" description="Helical" evidence="6">
    <location>
        <begin position="438"/>
        <end position="461"/>
    </location>
</feature>
<dbReference type="AlphaFoldDB" id="A0AAD8YI60"/>
<feature type="transmembrane region" description="Helical" evidence="6">
    <location>
        <begin position="398"/>
        <end position="417"/>
    </location>
</feature>
<evidence type="ECO:0000256" key="6">
    <source>
        <dbReference type="RuleBase" id="RU368066"/>
    </source>
</evidence>
<keyword evidence="5 6" id="KW-0472">Membrane</keyword>
<dbReference type="Pfam" id="PF04515">
    <property type="entry name" value="Choline_transpo"/>
    <property type="match status" value="1"/>
</dbReference>
<dbReference type="PANTHER" id="PTHR12385">
    <property type="entry name" value="CHOLINE TRANSPORTER-LIKE (SLC FAMILY 44)"/>
    <property type="match status" value="1"/>
</dbReference>
<keyword evidence="3 6" id="KW-0812">Transmembrane</keyword>
<gene>
    <name evidence="8" type="ORF">QTG54_003656</name>
</gene>
<feature type="transmembrane region" description="Helical" evidence="6">
    <location>
        <begin position="238"/>
        <end position="263"/>
    </location>
</feature>
<name>A0AAD8YI60_9STRA</name>
<comment type="similarity">
    <text evidence="2 6">Belongs to the CTL (choline transporter-like) family.</text>
</comment>
<feature type="region of interest" description="Disordered" evidence="7">
    <location>
        <begin position="1"/>
        <end position="34"/>
    </location>
</feature>
<protein>
    <recommendedName>
        <fullName evidence="6">Choline transporter-like protein</fullName>
    </recommendedName>
</protein>
<organism evidence="8 9">
    <name type="scientific">Skeletonema marinoi</name>
    <dbReference type="NCBI Taxonomy" id="267567"/>
    <lineage>
        <taxon>Eukaryota</taxon>
        <taxon>Sar</taxon>
        <taxon>Stramenopiles</taxon>
        <taxon>Ochrophyta</taxon>
        <taxon>Bacillariophyta</taxon>
        <taxon>Coscinodiscophyceae</taxon>
        <taxon>Thalassiosirophycidae</taxon>
        <taxon>Thalassiosirales</taxon>
        <taxon>Skeletonemataceae</taxon>
        <taxon>Skeletonema</taxon>
        <taxon>Skeletonema marinoi-dohrnii complex</taxon>
    </lineage>
</organism>
<comment type="function">
    <text evidence="6">Choline transporter.</text>
</comment>